<dbReference type="EMBL" id="LUEZ02000087">
    <property type="protein sequence ID" value="RDB18895.1"/>
    <property type="molecule type" value="Genomic_DNA"/>
</dbReference>
<dbReference type="AlphaFoldDB" id="A0A369JER6"/>
<dbReference type="Proteomes" id="UP000076154">
    <property type="component" value="Unassembled WGS sequence"/>
</dbReference>
<name>A0A369JER6_HYPMA</name>
<proteinExistence type="predicted"/>
<protein>
    <submittedName>
        <fullName evidence="1">Uncharacterized protein</fullName>
    </submittedName>
</protein>
<sequence>MSINSRYLIRLLLTHEPQRTDYILRDSVKQEFLAMRLHLQVMLEFLNISIHAAHLHQPLQGLLSQLELSHSASTWLVENINIAVAPHKNLPPEILSHIFVHCSQNALFFPPLHPLPLPSPFSTHKQTTPWTLMHVCSRWRQVVLKTPELWRNVTISHDPWCGISRQYWAERIEEIINPSHDILIRGTRTLKVSLVIDDYSSIIGEVDGPAVVLGHANPVRDIIAPVSRQLTSIWIDGSSDLLLRFLQSAPLPFDSLEFISLDFNSSLSHSSQHFALNDVLVLRNAPQLRRIALITNNDPDSYFTPGQLSLLHAFQLPWTQLTEIKAQDAWITPAACYAIFSQCPNLSNCEFSVSFMEPGWALDLSPYTTERVSLTHPGIHSISLQFDYPTKAVFLPEDFLRSLVLPSLQALRIVTDLRPTHTMESTLLAFICRSECSLEAFSFSWERDDDEDRNPNVHLDLHPVLLRLSPRLLSLTIYSGPISSTTLKLAVRGALLPKLICFSCEIASWECLSLFLDLAECRSTRASEPLSIIDDATVFFRPPHQTIGYGEKVTRRAKIVREVAKQEGRKFEIYGLQS</sequence>
<dbReference type="Gene3D" id="1.20.1280.50">
    <property type="match status" value="1"/>
</dbReference>
<evidence type="ECO:0000313" key="1">
    <source>
        <dbReference type="EMBL" id="RDB18895.1"/>
    </source>
</evidence>
<organism evidence="1 2">
    <name type="scientific">Hypsizygus marmoreus</name>
    <name type="common">White beech mushroom</name>
    <name type="synonym">Agaricus marmoreus</name>
    <dbReference type="NCBI Taxonomy" id="39966"/>
    <lineage>
        <taxon>Eukaryota</taxon>
        <taxon>Fungi</taxon>
        <taxon>Dikarya</taxon>
        <taxon>Basidiomycota</taxon>
        <taxon>Agaricomycotina</taxon>
        <taxon>Agaricomycetes</taxon>
        <taxon>Agaricomycetidae</taxon>
        <taxon>Agaricales</taxon>
        <taxon>Tricholomatineae</taxon>
        <taxon>Lyophyllaceae</taxon>
        <taxon>Hypsizygus</taxon>
    </lineage>
</organism>
<gene>
    <name evidence="1" type="ORF">Hypma_014515</name>
</gene>
<dbReference type="InParanoid" id="A0A369JER6"/>
<dbReference type="OrthoDB" id="3015956at2759"/>
<evidence type="ECO:0000313" key="2">
    <source>
        <dbReference type="Proteomes" id="UP000076154"/>
    </source>
</evidence>
<accession>A0A369JER6</accession>
<keyword evidence="2" id="KW-1185">Reference proteome</keyword>
<comment type="caution">
    <text evidence="1">The sequence shown here is derived from an EMBL/GenBank/DDBJ whole genome shotgun (WGS) entry which is preliminary data.</text>
</comment>
<reference evidence="1" key="1">
    <citation type="submission" date="2018-04" db="EMBL/GenBank/DDBJ databases">
        <title>Whole genome sequencing of Hypsizygus marmoreus.</title>
        <authorList>
            <person name="Choi I.-G."/>
            <person name="Min B."/>
            <person name="Kim J.-G."/>
            <person name="Kim S."/>
            <person name="Oh Y.-L."/>
            <person name="Kong W.-S."/>
            <person name="Park H."/>
            <person name="Jeong J."/>
            <person name="Song E.-S."/>
        </authorList>
    </citation>
    <scope>NUCLEOTIDE SEQUENCE [LARGE SCALE GENOMIC DNA]</scope>
    <source>
        <strain evidence="1">51987-8</strain>
    </source>
</reference>